<feature type="coiled-coil region" evidence="1">
    <location>
        <begin position="47"/>
        <end position="84"/>
    </location>
</feature>
<dbReference type="AlphaFoldDB" id="A0A380RAW4"/>
<evidence type="ECO:0000313" key="4">
    <source>
        <dbReference type="Proteomes" id="UP000254601"/>
    </source>
</evidence>
<evidence type="ECO:0000313" key="2">
    <source>
        <dbReference type="EMBL" id="SUO95204.1"/>
    </source>
</evidence>
<proteinExistence type="predicted"/>
<keyword evidence="4" id="KW-1185">Reference proteome</keyword>
<sequence length="160" mass="19163">MSRLEVLKNSLAKKEAKFDSYLQHHFDDVRSTNGQPLNDKRNGASTMKRWEKQNERLSELEKDIEKTKNAIEREEAKIAKVEKQEIPNFLIPFLESGELIQWRKYPNRFFVRGVEKGRIIWDEKTQKVLCSYHKSIPNQEQYTIFRKIFYKIKELNGENK</sequence>
<evidence type="ECO:0000256" key="1">
    <source>
        <dbReference type="SAM" id="Coils"/>
    </source>
</evidence>
<dbReference type="RefSeq" id="WP_072577190.1">
    <property type="nucleotide sequence ID" value="NZ_LWHB01000142.1"/>
</dbReference>
<name>A0A380RAW4_9GAMM</name>
<accession>A0A380RAW4</accession>
<dbReference type="EMBL" id="UHIC01000001">
    <property type="protein sequence ID" value="SUO95204.1"/>
    <property type="molecule type" value="Genomic_DNA"/>
</dbReference>
<protein>
    <submittedName>
        <fullName evidence="3">Uncharacterized protein</fullName>
    </submittedName>
</protein>
<gene>
    <name evidence="2" type="ORF">NCTC13337_01152</name>
    <name evidence="3" type="ORF">NCTC13337_02762</name>
</gene>
<dbReference type="Proteomes" id="UP000254601">
    <property type="component" value="Unassembled WGS sequence"/>
</dbReference>
<keyword evidence="1" id="KW-0175">Coiled coil</keyword>
<organism evidence="3 4">
    <name type="scientific">Suttonella ornithocola</name>
    <dbReference type="NCBI Taxonomy" id="279832"/>
    <lineage>
        <taxon>Bacteria</taxon>
        <taxon>Pseudomonadati</taxon>
        <taxon>Pseudomonadota</taxon>
        <taxon>Gammaproteobacteria</taxon>
        <taxon>Cardiobacteriales</taxon>
        <taxon>Cardiobacteriaceae</taxon>
        <taxon>Suttonella</taxon>
    </lineage>
</organism>
<dbReference type="OrthoDB" id="9803716at2"/>
<reference evidence="3 4" key="1">
    <citation type="submission" date="2018-06" db="EMBL/GenBank/DDBJ databases">
        <authorList>
            <consortium name="Pathogen Informatics"/>
            <person name="Doyle S."/>
        </authorList>
    </citation>
    <scope>NUCLEOTIDE SEQUENCE [LARGE SCALE GENOMIC DNA]</scope>
    <source>
        <strain evidence="3 4">NCTC13337</strain>
    </source>
</reference>
<dbReference type="EMBL" id="UHIC01000003">
    <property type="protein sequence ID" value="SUQ09763.1"/>
    <property type="molecule type" value="Genomic_DNA"/>
</dbReference>
<evidence type="ECO:0000313" key="3">
    <source>
        <dbReference type="EMBL" id="SUQ09763.1"/>
    </source>
</evidence>